<proteinExistence type="predicted"/>
<dbReference type="Proteomes" id="UP000056453">
    <property type="component" value="Unassembled WGS sequence"/>
</dbReference>
<dbReference type="GO" id="GO:0016020">
    <property type="term" value="C:membrane"/>
    <property type="evidence" value="ECO:0007669"/>
    <property type="project" value="InterPro"/>
</dbReference>
<dbReference type="RefSeq" id="WP_059928290.1">
    <property type="nucleotide sequence ID" value="NZ_LPBG01000117.1"/>
</dbReference>
<evidence type="ECO:0000256" key="1">
    <source>
        <dbReference type="SAM" id="SignalP"/>
    </source>
</evidence>
<dbReference type="Gene3D" id="3.90.215.10">
    <property type="entry name" value="Gamma Fibrinogen, chain A, domain 1"/>
    <property type="match status" value="1"/>
</dbReference>
<name>A0AAW3MX67_9BURK</name>
<sequence length="645" mass="66209">MLKKLALATVLAGTALPAAAASYYVVVPVPNRTVSNAAITVALSGYALPAGLVGTPYEGFNLKSLLSVTGDPAYTGYGVQWSLVSGSLPAGLTLDKAGNITGTPTANGTASFQVRASYKTKAGEQAYQIFVGAITVGLAAGTPPSALVGQSFSYDLKPLLTVTGDKTYTGASVTWNVVSSTLPAGLYLTTDGRIAGTPTAAGTGGITARATYKGVNGEQTYQVVSLDIVVALATATLPGAYAEVAYPGFDFKSVLKVSNDPNYSGSGVSWSVTKGSLPPGMSLGTDGTLTGTPTSAANYSFDVTASYKTRTGSQAYQAAVSNLSVNLGQATLASGRVGTPYSFDFKPLVSVPDDPAYASAQVSWSVSAGTLPASLTLNADGTMTGTPTAIGSKTFTLSARYKSGTATRDYSLDIVGGGNVVLQAGGYRTWLDGSFATSCQGYLHPSTGYSYTGATGDGIYRVNVNGLPVNVYCDMTTDGGGWMMTMHAVANVTSTAYDATVGQTIIKGMALHTASQDATNYPVLPDGLPNTFSQVLFKGGTTTWKNNMGPWVRISTFANASSVSTTYGGVLSASGRTAAYHSNIGWGGASIAASGAFSLWDAPGISPICGGNNVGAPKDCPYFNQNQVNYPYHYDTGSSRQLFVR</sequence>
<comment type="caution">
    <text evidence="2">The sequence shown here is derived from an EMBL/GenBank/DDBJ whole genome shotgun (WGS) entry which is preliminary data.</text>
</comment>
<accession>A0AAW3MX67</accession>
<dbReference type="InterPro" id="IPR013783">
    <property type="entry name" value="Ig-like_fold"/>
</dbReference>
<dbReference type="SUPFAM" id="SSF49313">
    <property type="entry name" value="Cadherin-like"/>
    <property type="match status" value="1"/>
</dbReference>
<evidence type="ECO:0008006" key="4">
    <source>
        <dbReference type="Google" id="ProtNLM"/>
    </source>
</evidence>
<organism evidence="2 3">
    <name type="scientific">Burkholderia ubonensis</name>
    <dbReference type="NCBI Taxonomy" id="101571"/>
    <lineage>
        <taxon>Bacteria</taxon>
        <taxon>Pseudomonadati</taxon>
        <taxon>Pseudomonadota</taxon>
        <taxon>Betaproteobacteria</taxon>
        <taxon>Burkholderiales</taxon>
        <taxon>Burkholderiaceae</taxon>
        <taxon>Burkholderia</taxon>
        <taxon>Burkholderia cepacia complex</taxon>
    </lineage>
</organism>
<dbReference type="EMBL" id="LPBJ01000047">
    <property type="protein sequence ID" value="KVP97806.1"/>
    <property type="molecule type" value="Genomic_DNA"/>
</dbReference>
<dbReference type="SUPFAM" id="SSF56496">
    <property type="entry name" value="Fibrinogen C-terminal domain-like"/>
    <property type="match status" value="1"/>
</dbReference>
<protein>
    <recommendedName>
        <fullName evidence="4">Fibrinogen C-terminal domain-containing protein</fullName>
    </recommendedName>
</protein>
<evidence type="ECO:0000313" key="2">
    <source>
        <dbReference type="EMBL" id="KVP97806.1"/>
    </source>
</evidence>
<dbReference type="InterPro" id="IPR036056">
    <property type="entry name" value="Fibrinogen-like_C"/>
</dbReference>
<gene>
    <name evidence="2" type="ORF">WJ96_04350</name>
</gene>
<dbReference type="Pfam" id="PF05345">
    <property type="entry name" value="He_PIG"/>
    <property type="match status" value="4"/>
</dbReference>
<feature type="chain" id="PRO_5043800498" description="Fibrinogen C-terminal domain-containing protein" evidence="1">
    <location>
        <begin position="21"/>
        <end position="645"/>
    </location>
</feature>
<dbReference type="GO" id="GO:0005509">
    <property type="term" value="F:calcium ion binding"/>
    <property type="evidence" value="ECO:0007669"/>
    <property type="project" value="InterPro"/>
</dbReference>
<keyword evidence="3" id="KW-1185">Reference proteome</keyword>
<dbReference type="InterPro" id="IPR015919">
    <property type="entry name" value="Cadherin-like_sf"/>
</dbReference>
<keyword evidence="1" id="KW-0732">Signal</keyword>
<dbReference type="AlphaFoldDB" id="A0AAW3MX67"/>
<dbReference type="Gene3D" id="2.60.40.10">
    <property type="entry name" value="Immunoglobulins"/>
    <property type="match status" value="4"/>
</dbReference>
<feature type="signal peptide" evidence="1">
    <location>
        <begin position="1"/>
        <end position="20"/>
    </location>
</feature>
<evidence type="ECO:0000313" key="3">
    <source>
        <dbReference type="Proteomes" id="UP000056453"/>
    </source>
</evidence>
<reference evidence="2 3" key="1">
    <citation type="submission" date="2015-11" db="EMBL/GenBank/DDBJ databases">
        <title>Expanding the genomic diversity of Burkholderia species for the development of highly accurate diagnostics.</title>
        <authorList>
            <person name="Sahl J."/>
            <person name="Keim P."/>
            <person name="Wagner D."/>
        </authorList>
    </citation>
    <scope>NUCLEOTIDE SEQUENCE [LARGE SCALE GENOMIC DNA]</scope>
    <source>
        <strain evidence="2 3">MSMB1808WGS</strain>
    </source>
</reference>
<dbReference type="NCBIfam" id="NF040941">
    <property type="entry name" value="GGGWT_bact"/>
    <property type="match status" value="1"/>
</dbReference>
<dbReference type="InterPro" id="IPR014716">
    <property type="entry name" value="Fibrinogen_a/b/g_C_1"/>
</dbReference>